<proteinExistence type="predicted"/>
<evidence type="ECO:0000256" key="1">
    <source>
        <dbReference type="ARBA" id="ARBA00004141"/>
    </source>
</evidence>
<dbReference type="PANTHER" id="PTHR23502">
    <property type="entry name" value="MAJOR FACILITATOR SUPERFAMILY"/>
    <property type="match status" value="1"/>
</dbReference>
<feature type="transmembrane region" description="Helical" evidence="6">
    <location>
        <begin position="197"/>
        <end position="215"/>
    </location>
</feature>
<feature type="transmembrane region" description="Helical" evidence="6">
    <location>
        <begin position="373"/>
        <end position="395"/>
    </location>
</feature>
<evidence type="ECO:0000313" key="9">
    <source>
        <dbReference type="Proteomes" id="UP000738349"/>
    </source>
</evidence>
<keyword evidence="2 6" id="KW-0812">Transmembrane</keyword>
<comment type="caution">
    <text evidence="8">The sequence shown here is derived from an EMBL/GenBank/DDBJ whole genome shotgun (WGS) entry which is preliminary data.</text>
</comment>
<dbReference type="OrthoDB" id="2585655at2759"/>
<evidence type="ECO:0000259" key="7">
    <source>
        <dbReference type="PROSITE" id="PS50850"/>
    </source>
</evidence>
<dbReference type="InterPro" id="IPR011701">
    <property type="entry name" value="MFS"/>
</dbReference>
<sequence>MGFLGILEDKHLAHVPATVAIKDQNGQSASALKHGKGKHSHVIYVPQPTDDPNDPLNWPQRKKLVLISVICFGGILMAGVYSALLNAGLGVLAVEMNKSINDVAVLSSYQLLTAGATGFIVAACSRKWGKRPVFFVSSLFGTVGSIIGSCVTSFNGVLAARIVQGLATATYESILVSAIGDIYFVHQRGLYMSIVQFILAAVSNLVSVICGPIINNLGWPYLFHLCVLFSGIQTILVFFFVPETNYAREKAVSPGTSVKEHPQGPLPTAEKQITESAHFEHPDDNVPATKAGATAKFPPAKKTFVQDLALFSGTHCDENIVQLLIAPFAVCTNLAILWAVVVSGGLTALYVSQALCIAQIFMAPPYLLSAAGVGYLSLGPFIGALVGSIVMSLISDPIIKWCAAKNKGVYEPEYRLLPMVGGLLAGVGLIGFGHLAQNGASYYATATMHGLTLAGVVTVAISSGGYALDAFNEMGDDVFVSMIIFKNFLFYGFSWFINSWIASSGPAHVFYVFGGLAFAMTATTLVMFFFGKRYRSYWSRNNLMEKMHIRAHPQ</sequence>
<dbReference type="GO" id="GO:0005886">
    <property type="term" value="C:plasma membrane"/>
    <property type="evidence" value="ECO:0007669"/>
    <property type="project" value="TreeGrafter"/>
</dbReference>
<evidence type="ECO:0000256" key="2">
    <source>
        <dbReference type="ARBA" id="ARBA00022692"/>
    </source>
</evidence>
<evidence type="ECO:0000256" key="6">
    <source>
        <dbReference type="SAM" id="Phobius"/>
    </source>
</evidence>
<dbReference type="InterPro" id="IPR036259">
    <property type="entry name" value="MFS_trans_sf"/>
</dbReference>
<keyword evidence="5" id="KW-0325">Glycoprotein</keyword>
<dbReference type="EMBL" id="JAGMUV010000021">
    <property type="protein sequence ID" value="KAH7124566.1"/>
    <property type="molecule type" value="Genomic_DNA"/>
</dbReference>
<dbReference type="SUPFAM" id="SSF103473">
    <property type="entry name" value="MFS general substrate transporter"/>
    <property type="match status" value="1"/>
</dbReference>
<name>A0A9P9DSP5_9HYPO</name>
<dbReference type="Pfam" id="PF07690">
    <property type="entry name" value="MFS_1"/>
    <property type="match status" value="1"/>
</dbReference>
<evidence type="ECO:0000313" key="8">
    <source>
        <dbReference type="EMBL" id="KAH7124566.1"/>
    </source>
</evidence>
<dbReference type="Gene3D" id="1.20.1250.20">
    <property type="entry name" value="MFS general substrate transporter like domains"/>
    <property type="match status" value="1"/>
</dbReference>
<feature type="transmembrane region" description="Helical" evidence="6">
    <location>
        <begin position="478"/>
        <end position="497"/>
    </location>
</feature>
<organism evidence="8 9">
    <name type="scientific">Dactylonectria macrodidyma</name>
    <dbReference type="NCBI Taxonomy" id="307937"/>
    <lineage>
        <taxon>Eukaryota</taxon>
        <taxon>Fungi</taxon>
        <taxon>Dikarya</taxon>
        <taxon>Ascomycota</taxon>
        <taxon>Pezizomycotina</taxon>
        <taxon>Sordariomycetes</taxon>
        <taxon>Hypocreomycetidae</taxon>
        <taxon>Hypocreales</taxon>
        <taxon>Nectriaceae</taxon>
        <taxon>Dactylonectria</taxon>
    </lineage>
</organism>
<dbReference type="Proteomes" id="UP000738349">
    <property type="component" value="Unassembled WGS sequence"/>
</dbReference>
<reference evidence="8" key="1">
    <citation type="journal article" date="2021" name="Nat. Commun.">
        <title>Genetic determinants of endophytism in the Arabidopsis root mycobiome.</title>
        <authorList>
            <person name="Mesny F."/>
            <person name="Miyauchi S."/>
            <person name="Thiergart T."/>
            <person name="Pickel B."/>
            <person name="Atanasova L."/>
            <person name="Karlsson M."/>
            <person name="Huettel B."/>
            <person name="Barry K.W."/>
            <person name="Haridas S."/>
            <person name="Chen C."/>
            <person name="Bauer D."/>
            <person name="Andreopoulos W."/>
            <person name="Pangilinan J."/>
            <person name="LaButti K."/>
            <person name="Riley R."/>
            <person name="Lipzen A."/>
            <person name="Clum A."/>
            <person name="Drula E."/>
            <person name="Henrissat B."/>
            <person name="Kohler A."/>
            <person name="Grigoriev I.V."/>
            <person name="Martin F.M."/>
            <person name="Hacquard S."/>
        </authorList>
    </citation>
    <scope>NUCLEOTIDE SEQUENCE</scope>
    <source>
        <strain evidence="8">MPI-CAGE-AT-0147</strain>
    </source>
</reference>
<dbReference type="GO" id="GO:0022857">
    <property type="term" value="F:transmembrane transporter activity"/>
    <property type="evidence" value="ECO:0007669"/>
    <property type="project" value="InterPro"/>
</dbReference>
<keyword evidence="3 6" id="KW-1133">Transmembrane helix</keyword>
<feature type="transmembrane region" description="Helical" evidence="6">
    <location>
        <begin position="166"/>
        <end position="185"/>
    </location>
</feature>
<feature type="transmembrane region" description="Helical" evidence="6">
    <location>
        <begin position="64"/>
        <end position="84"/>
    </location>
</feature>
<dbReference type="InterPro" id="IPR020846">
    <property type="entry name" value="MFS_dom"/>
</dbReference>
<evidence type="ECO:0000256" key="4">
    <source>
        <dbReference type="ARBA" id="ARBA00023136"/>
    </source>
</evidence>
<gene>
    <name evidence="8" type="ORF">EDB81DRAFT_911448</name>
</gene>
<feature type="transmembrane region" description="Helical" evidence="6">
    <location>
        <begin position="104"/>
        <end position="124"/>
    </location>
</feature>
<feature type="transmembrane region" description="Helical" evidence="6">
    <location>
        <begin position="509"/>
        <end position="530"/>
    </location>
</feature>
<dbReference type="AlphaFoldDB" id="A0A9P9DSP5"/>
<accession>A0A9P9DSP5</accession>
<evidence type="ECO:0000256" key="5">
    <source>
        <dbReference type="ARBA" id="ARBA00023180"/>
    </source>
</evidence>
<dbReference type="PROSITE" id="PS50850">
    <property type="entry name" value="MFS"/>
    <property type="match status" value="1"/>
</dbReference>
<feature type="transmembrane region" description="Helical" evidence="6">
    <location>
        <begin position="416"/>
        <end position="436"/>
    </location>
</feature>
<feature type="transmembrane region" description="Helical" evidence="6">
    <location>
        <begin position="133"/>
        <end position="154"/>
    </location>
</feature>
<feature type="domain" description="Major facilitator superfamily (MFS) profile" evidence="7">
    <location>
        <begin position="67"/>
        <end position="554"/>
    </location>
</feature>
<dbReference type="PANTHER" id="PTHR23502:SF29">
    <property type="entry name" value="TRANSPORTER, PUTATIVE (AFU_ORTHOLOGUE AFUA_6G06680)-RELATED"/>
    <property type="match status" value="1"/>
</dbReference>
<comment type="subcellular location">
    <subcellularLocation>
        <location evidence="1">Membrane</location>
        <topology evidence="1">Multi-pass membrane protein</topology>
    </subcellularLocation>
</comment>
<feature type="transmembrane region" description="Helical" evidence="6">
    <location>
        <begin position="442"/>
        <end position="466"/>
    </location>
</feature>
<feature type="transmembrane region" description="Helical" evidence="6">
    <location>
        <begin position="221"/>
        <end position="241"/>
    </location>
</feature>
<keyword evidence="9" id="KW-1185">Reference proteome</keyword>
<evidence type="ECO:0000256" key="3">
    <source>
        <dbReference type="ARBA" id="ARBA00022989"/>
    </source>
</evidence>
<protein>
    <submittedName>
        <fullName evidence="8">Major facilitator superfamily domain-containing protein</fullName>
    </submittedName>
</protein>
<keyword evidence="4 6" id="KW-0472">Membrane</keyword>